<comment type="caution">
    <text evidence="2">The sequence shown here is derived from an EMBL/GenBank/DDBJ whole genome shotgun (WGS) entry which is preliminary data.</text>
</comment>
<proteinExistence type="predicted"/>
<dbReference type="Pfam" id="PF13443">
    <property type="entry name" value="HTH_26"/>
    <property type="match status" value="1"/>
</dbReference>
<dbReference type="EMBL" id="JACJHX010000001">
    <property type="protein sequence ID" value="MBA9024741.1"/>
    <property type="molecule type" value="Genomic_DNA"/>
</dbReference>
<dbReference type="GO" id="GO:0003677">
    <property type="term" value="F:DNA binding"/>
    <property type="evidence" value="ECO:0007669"/>
    <property type="project" value="UniProtKB-KW"/>
</dbReference>
<evidence type="ECO:0000259" key="1">
    <source>
        <dbReference type="Pfam" id="PF13443"/>
    </source>
</evidence>
<keyword evidence="2" id="KW-0238">DNA-binding</keyword>
<accession>A0ABR6CJ65</accession>
<dbReference type="RefSeq" id="WP_051404852.1">
    <property type="nucleotide sequence ID" value="NZ_JACJHX010000001.1"/>
</dbReference>
<reference evidence="2 3" key="1">
    <citation type="submission" date="2020-08" db="EMBL/GenBank/DDBJ databases">
        <title>Genomic Encyclopedia of Type Strains, Phase IV (KMG-IV): sequencing the most valuable type-strain genomes for metagenomic binning, comparative biology and taxonomic classification.</title>
        <authorList>
            <person name="Goeker M."/>
        </authorList>
    </citation>
    <scope>NUCLEOTIDE SEQUENCE [LARGE SCALE GENOMIC DNA]</scope>
    <source>
        <strain evidence="2 3">DSM 105481</strain>
    </source>
</reference>
<evidence type="ECO:0000313" key="3">
    <source>
        <dbReference type="Proteomes" id="UP000626697"/>
    </source>
</evidence>
<name>A0ABR6CJ65_9BACI</name>
<dbReference type="Proteomes" id="UP000626697">
    <property type="component" value="Unassembled WGS sequence"/>
</dbReference>
<protein>
    <submittedName>
        <fullName evidence="2">DNA-binding Xre family transcriptional regulator</fullName>
    </submittedName>
</protein>
<dbReference type="InterPro" id="IPR010982">
    <property type="entry name" value="Lambda_DNA-bd_dom_sf"/>
</dbReference>
<sequence>MAIYKAKKSNLTTLLNKSNIDFKTLSENTGIPLVNLSDYSKRKIMSISTAMTVSKELGCTIEELYEWNKTE</sequence>
<dbReference type="SUPFAM" id="SSF47413">
    <property type="entry name" value="lambda repressor-like DNA-binding domains"/>
    <property type="match status" value="1"/>
</dbReference>
<dbReference type="InterPro" id="IPR001387">
    <property type="entry name" value="Cro/C1-type_HTH"/>
</dbReference>
<keyword evidence="3" id="KW-1185">Reference proteome</keyword>
<gene>
    <name evidence="2" type="ORF">HNP81_000023</name>
</gene>
<dbReference type="Gene3D" id="1.10.260.40">
    <property type="entry name" value="lambda repressor-like DNA-binding domains"/>
    <property type="match status" value="1"/>
</dbReference>
<evidence type="ECO:0000313" key="2">
    <source>
        <dbReference type="EMBL" id="MBA9024741.1"/>
    </source>
</evidence>
<organism evidence="2 3">
    <name type="scientific">Peribacillus huizhouensis</name>
    <dbReference type="NCBI Taxonomy" id="1501239"/>
    <lineage>
        <taxon>Bacteria</taxon>
        <taxon>Bacillati</taxon>
        <taxon>Bacillota</taxon>
        <taxon>Bacilli</taxon>
        <taxon>Bacillales</taxon>
        <taxon>Bacillaceae</taxon>
        <taxon>Peribacillus</taxon>
    </lineage>
</organism>
<feature type="domain" description="HTH cro/C1-type" evidence="1">
    <location>
        <begin position="10"/>
        <end position="69"/>
    </location>
</feature>